<keyword evidence="3" id="KW-1185">Reference proteome</keyword>
<evidence type="ECO:0000313" key="2">
    <source>
        <dbReference type="EMBL" id="PTL37864.1"/>
    </source>
</evidence>
<evidence type="ECO:0000256" key="1">
    <source>
        <dbReference type="SAM" id="SignalP"/>
    </source>
</evidence>
<dbReference type="RefSeq" id="WP_107585934.1">
    <property type="nucleotide sequence ID" value="NZ_PZJJ01000031.1"/>
</dbReference>
<feature type="signal peptide" evidence="1">
    <location>
        <begin position="1"/>
        <end position="21"/>
    </location>
</feature>
<name>A0A2T4U381_9BACI</name>
<evidence type="ECO:0000313" key="3">
    <source>
        <dbReference type="Proteomes" id="UP000240509"/>
    </source>
</evidence>
<comment type="caution">
    <text evidence="2">The sequence shown here is derived from an EMBL/GenBank/DDBJ whole genome shotgun (WGS) entry which is preliminary data.</text>
</comment>
<sequence length="130" mass="14330">MKIIQASFICVLFTACAPQNAVEEAPEETGNPEPVDILESSPEADILYYNRIVYSNATDLEHYDIDDYEKGELLGEIKNTSADPHDFDEWTASVLPEGTELYAAEEGHPGGVIIADTGEEEILYHPLIEG</sequence>
<dbReference type="OrthoDB" id="1909991at2"/>
<dbReference type="EMBL" id="PZJJ01000031">
    <property type="protein sequence ID" value="PTL37864.1"/>
    <property type="molecule type" value="Genomic_DNA"/>
</dbReference>
<feature type="chain" id="PRO_5039628740" description="LTD domain-containing protein" evidence="1">
    <location>
        <begin position="22"/>
        <end position="130"/>
    </location>
</feature>
<dbReference type="AlphaFoldDB" id="A0A2T4U381"/>
<organism evidence="2 3">
    <name type="scientific">Alkalicoccus saliphilus</name>
    <dbReference type="NCBI Taxonomy" id="200989"/>
    <lineage>
        <taxon>Bacteria</taxon>
        <taxon>Bacillati</taxon>
        <taxon>Bacillota</taxon>
        <taxon>Bacilli</taxon>
        <taxon>Bacillales</taxon>
        <taxon>Bacillaceae</taxon>
        <taxon>Alkalicoccus</taxon>
    </lineage>
</organism>
<gene>
    <name evidence="2" type="ORF">C6Y45_14415</name>
</gene>
<dbReference type="PROSITE" id="PS51257">
    <property type="entry name" value="PROKAR_LIPOPROTEIN"/>
    <property type="match status" value="1"/>
</dbReference>
<accession>A0A2T4U381</accession>
<evidence type="ECO:0008006" key="4">
    <source>
        <dbReference type="Google" id="ProtNLM"/>
    </source>
</evidence>
<dbReference type="Proteomes" id="UP000240509">
    <property type="component" value="Unassembled WGS sequence"/>
</dbReference>
<keyword evidence="1" id="KW-0732">Signal</keyword>
<proteinExistence type="predicted"/>
<protein>
    <recommendedName>
        <fullName evidence="4">LTD domain-containing protein</fullName>
    </recommendedName>
</protein>
<reference evidence="2 3" key="1">
    <citation type="submission" date="2018-03" db="EMBL/GenBank/DDBJ databases">
        <title>Alkalicoccus saliphilus sp. nov., isolated from a mineral pool.</title>
        <authorList>
            <person name="Zhao B."/>
        </authorList>
    </citation>
    <scope>NUCLEOTIDE SEQUENCE [LARGE SCALE GENOMIC DNA]</scope>
    <source>
        <strain evidence="2 3">6AG</strain>
    </source>
</reference>